<dbReference type="Proteomes" id="UP001552299">
    <property type="component" value="Unassembled WGS sequence"/>
</dbReference>
<gene>
    <name evidence="2" type="ORF">M5K25_019616</name>
</gene>
<keyword evidence="3" id="KW-1185">Reference proteome</keyword>
<organism evidence="2 3">
    <name type="scientific">Dendrobium thyrsiflorum</name>
    <name type="common">Pinecone-like raceme dendrobium</name>
    <name type="synonym">Orchid</name>
    <dbReference type="NCBI Taxonomy" id="117978"/>
    <lineage>
        <taxon>Eukaryota</taxon>
        <taxon>Viridiplantae</taxon>
        <taxon>Streptophyta</taxon>
        <taxon>Embryophyta</taxon>
        <taxon>Tracheophyta</taxon>
        <taxon>Spermatophyta</taxon>
        <taxon>Magnoliopsida</taxon>
        <taxon>Liliopsida</taxon>
        <taxon>Asparagales</taxon>
        <taxon>Orchidaceae</taxon>
        <taxon>Epidendroideae</taxon>
        <taxon>Malaxideae</taxon>
        <taxon>Dendrobiinae</taxon>
        <taxon>Dendrobium</taxon>
    </lineage>
</organism>
<accession>A0ABD0UMA0</accession>
<reference evidence="2 3" key="1">
    <citation type="journal article" date="2024" name="Plant Biotechnol. J.">
        <title>Dendrobium thyrsiflorum genome and its molecular insights into genes involved in important horticultural traits.</title>
        <authorList>
            <person name="Chen B."/>
            <person name="Wang J.Y."/>
            <person name="Zheng P.J."/>
            <person name="Li K.L."/>
            <person name="Liang Y.M."/>
            <person name="Chen X.F."/>
            <person name="Zhang C."/>
            <person name="Zhao X."/>
            <person name="He X."/>
            <person name="Zhang G.Q."/>
            <person name="Liu Z.J."/>
            <person name="Xu Q."/>
        </authorList>
    </citation>
    <scope>NUCLEOTIDE SEQUENCE [LARGE SCALE GENOMIC DNA]</scope>
    <source>
        <strain evidence="2">GZMU011</strain>
    </source>
</reference>
<evidence type="ECO:0000313" key="2">
    <source>
        <dbReference type="EMBL" id="KAL0911472.1"/>
    </source>
</evidence>
<feature type="region of interest" description="Disordered" evidence="1">
    <location>
        <begin position="31"/>
        <end position="72"/>
    </location>
</feature>
<dbReference type="EMBL" id="JANQDX010000015">
    <property type="protein sequence ID" value="KAL0911472.1"/>
    <property type="molecule type" value="Genomic_DNA"/>
</dbReference>
<comment type="caution">
    <text evidence="2">The sequence shown here is derived from an EMBL/GenBank/DDBJ whole genome shotgun (WGS) entry which is preliminary data.</text>
</comment>
<proteinExistence type="predicted"/>
<feature type="compositionally biased region" description="Polar residues" evidence="1">
    <location>
        <begin position="46"/>
        <end position="65"/>
    </location>
</feature>
<sequence>MRFVTARGTVAAVFLQFQEVKLRPAEELKEFRREEREDKKEESMGSGEQTAELTLPLSCNKSKPSPNLLVCKPNDAVSRDALSL</sequence>
<feature type="compositionally biased region" description="Basic and acidic residues" evidence="1">
    <location>
        <begin position="31"/>
        <end position="43"/>
    </location>
</feature>
<protein>
    <submittedName>
        <fullName evidence="2">Uncharacterized protein</fullName>
    </submittedName>
</protein>
<name>A0ABD0UMA0_DENTH</name>
<evidence type="ECO:0000313" key="3">
    <source>
        <dbReference type="Proteomes" id="UP001552299"/>
    </source>
</evidence>
<dbReference type="AlphaFoldDB" id="A0ABD0UMA0"/>
<evidence type="ECO:0000256" key="1">
    <source>
        <dbReference type="SAM" id="MobiDB-lite"/>
    </source>
</evidence>